<reference evidence="11" key="1">
    <citation type="submission" date="2023-06" db="EMBL/GenBank/DDBJ databases">
        <title>Genomic analysis of the entomopathogenic nematode Steinernema hermaphroditum.</title>
        <authorList>
            <person name="Schwarz E.M."/>
            <person name="Heppert J.K."/>
            <person name="Baniya A."/>
            <person name="Schwartz H.T."/>
            <person name="Tan C.-H."/>
            <person name="Antoshechkin I."/>
            <person name="Sternberg P.W."/>
            <person name="Goodrich-Blair H."/>
            <person name="Dillman A.R."/>
        </authorList>
    </citation>
    <scope>NUCLEOTIDE SEQUENCE</scope>
    <source>
        <strain evidence="11">PS9179</strain>
        <tissue evidence="11">Whole animal</tissue>
    </source>
</reference>
<evidence type="ECO:0000256" key="1">
    <source>
        <dbReference type="ARBA" id="ARBA00005755"/>
    </source>
</evidence>
<accession>A0AA39LSX3</accession>
<dbReference type="PANTHER" id="PTHR33568:SF3">
    <property type="entry name" value="DNA-DIRECTED DNA POLYMERASE"/>
    <property type="match status" value="1"/>
</dbReference>
<evidence type="ECO:0000256" key="6">
    <source>
        <dbReference type="ARBA" id="ARBA00022932"/>
    </source>
</evidence>
<evidence type="ECO:0000256" key="9">
    <source>
        <dbReference type="SAM" id="MobiDB-lite"/>
    </source>
</evidence>
<evidence type="ECO:0000313" key="11">
    <source>
        <dbReference type="EMBL" id="KAK0408378.1"/>
    </source>
</evidence>
<keyword evidence="12" id="KW-1185">Reference proteome</keyword>
<sequence>MVACNLEDRRGSDYDYTLTRTYTPLLPVSASRLSITASEHPSFCMLVFRTVFLKPETIANIPEKGYRAFQKASRQALLKLLHMKKKEPGYEQLRTKMSPGGEHKIVLHDGRYYLCDGFIAPTLEDDPHFMGTVIEVNGCHVHGHENCYPNREDLALNGKTHKENYEATLKKGQTLKRMVKEDQKSGTEDGIAAFFKEFHNLTGSLEIRDSFFGGHTEVFRVFAQKIPGFIIRYLDICSLYPFVNRSKSYPIGAPITISENFKEFRENEDVPYKGIIRCSIDPPNNLRFPVLPYRQNDRLFFTLCRKCSHMESKEKCEHSEEERRLHGTWTHFELNHAIAGGYKIHHAVEILHWDDWTSEEGRLFKDYIDTYLKVKQSQTASGYPSWVQTDDDKLKYIDDYFNAMGIRLDPSKISKNEGLRWIAKLALNSFWEKLGQRAILTQTEYVKDRADLWRLITTHGQRIVSMHMYGEFVCAVRFQLEDYAISTNPSSSASLAAITTSHARLVLLDFLEKVGANAIYSDTDSVIFYDPVNNPLLPTGSNLGDLTDELNGGEIVEIVCAGPKVYAFKWIDRDGKEHISMKIRGITLDSAALETFTYDAFKSQVVEYVNRRSTTPLVAQRTTLKRKRIGEIQSIEVDRRFQPEDERVLGKRPLKRRRIFSESEDDEDPTRPVQPSSNSNVWLCKSRLTKRIVIDDEEEEEPEGEDTMSSGDDEDHDSDDSMGSLVDFINDHEGRRRGAMLKPIVLLAVLATISLAALPGQRYKLNIRRVPYRVRAGTTHHFKHDKYDYFLVTIFTALGSPFQPQEVTVDTVASDLEDADQKPIQNATFATTVKQDTFSGNLGLGMPDKNKYPGESSGLVYMSGDELIFSIAISPVGTFGEMGFGRSRCNEIPTTIYVSTSSDQHWQFELEGVKLGRVESFLKTQAVIDTKTEYIGMPKKFLDEFTHEYNITWDGLYGAYTIDCNKAANLPDLHFKIPEKHLVIRVEQYIYFDDPLPNDYCVVNFEDSKKYGFGPEWYFGTQIMTDYCVSFDLTRKRLGFTRN</sequence>
<dbReference type="Pfam" id="PF03175">
    <property type="entry name" value="DNA_pol_B_2"/>
    <property type="match status" value="1"/>
</dbReference>
<evidence type="ECO:0000256" key="5">
    <source>
        <dbReference type="ARBA" id="ARBA00022705"/>
    </source>
</evidence>
<dbReference type="GO" id="GO:0000166">
    <property type="term" value="F:nucleotide binding"/>
    <property type="evidence" value="ECO:0007669"/>
    <property type="project" value="InterPro"/>
</dbReference>
<dbReference type="AlphaFoldDB" id="A0AA39LSX3"/>
<name>A0AA39LSX3_9BILA</name>
<organism evidence="11 12">
    <name type="scientific">Steinernema hermaphroditum</name>
    <dbReference type="NCBI Taxonomy" id="289476"/>
    <lineage>
        <taxon>Eukaryota</taxon>
        <taxon>Metazoa</taxon>
        <taxon>Ecdysozoa</taxon>
        <taxon>Nematoda</taxon>
        <taxon>Chromadorea</taxon>
        <taxon>Rhabditida</taxon>
        <taxon>Tylenchina</taxon>
        <taxon>Panagrolaimomorpha</taxon>
        <taxon>Strongyloidoidea</taxon>
        <taxon>Steinernematidae</taxon>
        <taxon>Steinernema</taxon>
    </lineage>
</organism>
<feature type="domain" description="Peptidase A1" evidence="10">
    <location>
        <begin position="749"/>
        <end position="1041"/>
    </location>
</feature>
<dbReference type="EC" id="2.7.7.7" evidence="2"/>
<feature type="region of interest" description="Disordered" evidence="9">
    <location>
        <begin position="660"/>
        <end position="679"/>
    </location>
</feature>
<dbReference type="GO" id="GO:0003677">
    <property type="term" value="F:DNA binding"/>
    <property type="evidence" value="ECO:0007669"/>
    <property type="project" value="UniProtKB-KW"/>
</dbReference>
<evidence type="ECO:0000256" key="3">
    <source>
        <dbReference type="ARBA" id="ARBA00022679"/>
    </source>
</evidence>
<proteinExistence type="inferred from homology"/>
<dbReference type="Proteomes" id="UP001175271">
    <property type="component" value="Unassembled WGS sequence"/>
</dbReference>
<dbReference type="InterPro" id="IPR023211">
    <property type="entry name" value="DNA_pol_palm_dom_sf"/>
</dbReference>
<keyword evidence="5" id="KW-0235">DNA replication</keyword>
<dbReference type="Gene3D" id="2.40.70.10">
    <property type="entry name" value="Acid Proteases"/>
    <property type="match status" value="1"/>
</dbReference>
<dbReference type="GO" id="GO:0006260">
    <property type="term" value="P:DNA replication"/>
    <property type="evidence" value="ECO:0007669"/>
    <property type="project" value="UniProtKB-KW"/>
</dbReference>
<keyword evidence="6" id="KW-0239">DNA-directed DNA polymerase</keyword>
<dbReference type="PANTHER" id="PTHR33568">
    <property type="entry name" value="DNA POLYMERASE"/>
    <property type="match status" value="1"/>
</dbReference>
<evidence type="ECO:0000313" key="12">
    <source>
        <dbReference type="Proteomes" id="UP001175271"/>
    </source>
</evidence>
<dbReference type="SUPFAM" id="SSF50630">
    <property type="entry name" value="Acid proteases"/>
    <property type="match status" value="1"/>
</dbReference>
<keyword evidence="7" id="KW-0238">DNA-binding</keyword>
<comment type="catalytic activity">
    <reaction evidence="8">
        <text>DNA(n) + a 2'-deoxyribonucleoside 5'-triphosphate = DNA(n+1) + diphosphate</text>
        <dbReference type="Rhea" id="RHEA:22508"/>
        <dbReference type="Rhea" id="RHEA-COMP:17339"/>
        <dbReference type="Rhea" id="RHEA-COMP:17340"/>
        <dbReference type="ChEBI" id="CHEBI:33019"/>
        <dbReference type="ChEBI" id="CHEBI:61560"/>
        <dbReference type="ChEBI" id="CHEBI:173112"/>
        <dbReference type="EC" id="2.7.7.7"/>
    </reaction>
</comment>
<dbReference type="InterPro" id="IPR033121">
    <property type="entry name" value="PEPTIDASE_A1"/>
</dbReference>
<dbReference type="Gene3D" id="3.90.1600.10">
    <property type="entry name" value="Palm domain of DNA polymerase"/>
    <property type="match status" value="2"/>
</dbReference>
<protein>
    <recommendedName>
        <fullName evidence="2">DNA-directed DNA polymerase</fullName>
        <ecNumber evidence="2">2.7.7.7</ecNumber>
    </recommendedName>
</protein>
<evidence type="ECO:0000256" key="8">
    <source>
        <dbReference type="ARBA" id="ARBA00049244"/>
    </source>
</evidence>
<keyword evidence="3" id="KW-0808">Transferase</keyword>
<dbReference type="Pfam" id="PF00026">
    <property type="entry name" value="Asp"/>
    <property type="match status" value="1"/>
</dbReference>
<dbReference type="CDD" id="cd05471">
    <property type="entry name" value="pepsin_like"/>
    <property type="match status" value="1"/>
</dbReference>
<dbReference type="SUPFAM" id="SSF56672">
    <property type="entry name" value="DNA/RNA polymerases"/>
    <property type="match status" value="1"/>
</dbReference>
<feature type="region of interest" description="Disordered" evidence="9">
    <location>
        <begin position="694"/>
        <end position="720"/>
    </location>
</feature>
<gene>
    <name evidence="11" type="ORF">QR680_003918</name>
</gene>
<comment type="caution">
    <text evidence="11">The sequence shown here is derived from an EMBL/GenBank/DDBJ whole genome shotgun (WGS) entry which is preliminary data.</text>
</comment>
<evidence type="ECO:0000256" key="2">
    <source>
        <dbReference type="ARBA" id="ARBA00012417"/>
    </source>
</evidence>
<dbReference type="EMBL" id="JAUCMV010000003">
    <property type="protein sequence ID" value="KAK0408378.1"/>
    <property type="molecule type" value="Genomic_DNA"/>
</dbReference>
<evidence type="ECO:0000256" key="7">
    <source>
        <dbReference type="ARBA" id="ARBA00023125"/>
    </source>
</evidence>
<dbReference type="InterPro" id="IPR021109">
    <property type="entry name" value="Peptidase_aspartic_dom_sf"/>
</dbReference>
<feature type="compositionally biased region" description="Acidic residues" evidence="9">
    <location>
        <begin position="695"/>
        <end position="720"/>
    </location>
</feature>
<dbReference type="GO" id="GO:0003887">
    <property type="term" value="F:DNA-directed DNA polymerase activity"/>
    <property type="evidence" value="ECO:0007669"/>
    <property type="project" value="UniProtKB-KW"/>
</dbReference>
<evidence type="ECO:0000259" key="10">
    <source>
        <dbReference type="PROSITE" id="PS51767"/>
    </source>
</evidence>
<dbReference type="InterPro" id="IPR004868">
    <property type="entry name" value="DNA-dir_DNA_pol_B_mt/vir"/>
</dbReference>
<dbReference type="InterPro" id="IPR043502">
    <property type="entry name" value="DNA/RNA_pol_sf"/>
</dbReference>
<comment type="similarity">
    <text evidence="1">Belongs to the DNA polymerase type-B family.</text>
</comment>
<dbReference type="PROSITE" id="PS51767">
    <property type="entry name" value="PEPTIDASE_A1"/>
    <property type="match status" value="1"/>
</dbReference>
<dbReference type="InterPro" id="IPR034164">
    <property type="entry name" value="Pepsin-like_dom"/>
</dbReference>
<evidence type="ECO:0000256" key="4">
    <source>
        <dbReference type="ARBA" id="ARBA00022695"/>
    </source>
</evidence>
<keyword evidence="4" id="KW-0548">Nucleotidyltransferase</keyword>